<name>A0A149TNC3_9PROT</name>
<dbReference type="OrthoDB" id="7278947at2"/>
<accession>A0A149TNC3</accession>
<dbReference type="Proteomes" id="UP000075636">
    <property type="component" value="Unassembled WGS sequence"/>
</dbReference>
<proteinExistence type="predicted"/>
<dbReference type="PATRIC" id="fig|318683.6.peg.3312"/>
<dbReference type="EMBL" id="LHZR01000064">
    <property type="protein sequence ID" value="KXV50910.1"/>
    <property type="molecule type" value="Genomic_DNA"/>
</dbReference>
<reference evidence="1 2" key="1">
    <citation type="submission" date="2015-06" db="EMBL/GenBank/DDBJ databases">
        <title>Improved classification and identification of acetic acid bacteria using matrix-assisted laser desorption/ionization time-of-flight mass spectrometry; Gluconobacter nephelii and Gluconobacter uchimurae are later heterotypic synonyms of Gluconobacter japonicus and Gluconobacter oxydans, respectively.</title>
        <authorList>
            <person name="Li L."/>
            <person name="Cleenwerck I."/>
            <person name="De Vuyst L."/>
            <person name="Vandamme P."/>
        </authorList>
    </citation>
    <scope>NUCLEOTIDE SEQUENCE [LARGE SCALE GENOMIC DNA]</scope>
    <source>
        <strain evidence="1 2">LMG 1768</strain>
    </source>
</reference>
<dbReference type="AlphaFoldDB" id="A0A149TNC3"/>
<evidence type="ECO:0000313" key="2">
    <source>
        <dbReference type="Proteomes" id="UP000075636"/>
    </source>
</evidence>
<evidence type="ECO:0000313" key="1">
    <source>
        <dbReference type="EMBL" id="KXV50910.1"/>
    </source>
</evidence>
<gene>
    <name evidence="1" type="ORF">AD945_01040</name>
</gene>
<sequence>MRCRTPADNTSNLQPSQDFRQTMTDSVIFALMPDFIRARIAAYTLRDWVAEHYAVPALQLDRAMTLTLVQLDHVASRKTYYGYDVSRAPSSLLEPISGYMEALHQKHGPREQSDGFSKALVRTHQQVIHQFETLNRLGNKAR</sequence>
<comment type="caution">
    <text evidence="1">The sequence shown here is derived from an EMBL/GenBank/DDBJ whole genome shotgun (WGS) entry which is preliminary data.</text>
</comment>
<protein>
    <submittedName>
        <fullName evidence="1">Uncharacterized protein</fullName>
    </submittedName>
</protein>
<organism evidence="1 2">
    <name type="scientific">Gluconobacter albidus</name>
    <dbReference type="NCBI Taxonomy" id="318683"/>
    <lineage>
        <taxon>Bacteria</taxon>
        <taxon>Pseudomonadati</taxon>
        <taxon>Pseudomonadota</taxon>
        <taxon>Alphaproteobacteria</taxon>
        <taxon>Acetobacterales</taxon>
        <taxon>Acetobacteraceae</taxon>
        <taxon>Gluconobacter</taxon>
    </lineage>
</organism>